<name>A0A8T0KR98_PHAAN</name>
<dbReference type="GO" id="GO:0052861">
    <property type="term" value="F:endo-1,3(4)-beta-glucanase activity"/>
    <property type="evidence" value="ECO:0007669"/>
    <property type="project" value="InterPro"/>
</dbReference>
<evidence type="ECO:0000256" key="10">
    <source>
        <dbReference type="SAM" id="Phobius"/>
    </source>
</evidence>
<keyword evidence="7" id="KW-0961">Cell wall biogenesis/degradation</keyword>
<dbReference type="EMBL" id="JABFOF010000003">
    <property type="protein sequence ID" value="KAG2402244.1"/>
    <property type="molecule type" value="Genomic_DNA"/>
</dbReference>
<evidence type="ECO:0000256" key="3">
    <source>
        <dbReference type="ARBA" id="ARBA00012780"/>
    </source>
</evidence>
<dbReference type="AlphaFoldDB" id="A0A8T0KR98"/>
<dbReference type="Proteomes" id="UP000743370">
    <property type="component" value="Unassembled WGS sequence"/>
</dbReference>
<evidence type="ECO:0000256" key="1">
    <source>
        <dbReference type="ARBA" id="ARBA00000382"/>
    </source>
</evidence>
<evidence type="ECO:0000313" key="13">
    <source>
        <dbReference type="EMBL" id="KAG2402244.1"/>
    </source>
</evidence>
<organism evidence="13 14">
    <name type="scientific">Phaseolus angularis</name>
    <name type="common">Azuki bean</name>
    <name type="synonym">Vigna angularis</name>
    <dbReference type="NCBI Taxonomy" id="3914"/>
    <lineage>
        <taxon>Eukaryota</taxon>
        <taxon>Viridiplantae</taxon>
        <taxon>Streptophyta</taxon>
        <taxon>Embryophyta</taxon>
        <taxon>Tracheophyta</taxon>
        <taxon>Spermatophyta</taxon>
        <taxon>Magnoliopsida</taxon>
        <taxon>eudicotyledons</taxon>
        <taxon>Gunneridae</taxon>
        <taxon>Pentapetalae</taxon>
        <taxon>rosids</taxon>
        <taxon>fabids</taxon>
        <taxon>Fabales</taxon>
        <taxon>Fabaceae</taxon>
        <taxon>Papilionoideae</taxon>
        <taxon>50 kb inversion clade</taxon>
        <taxon>NPAAA clade</taxon>
        <taxon>indigoferoid/millettioid clade</taxon>
        <taxon>Phaseoleae</taxon>
        <taxon>Vigna</taxon>
    </lineage>
</organism>
<accession>A0A8T0KR98</accession>
<keyword evidence="8" id="KW-0624">Polysaccharide degradation</keyword>
<proteinExistence type="inferred from homology"/>
<dbReference type="InterPro" id="IPR056775">
    <property type="entry name" value="YABBY_C"/>
</dbReference>
<dbReference type="Pfam" id="PF04690">
    <property type="entry name" value="YABBY"/>
    <property type="match status" value="1"/>
</dbReference>
<comment type="similarity">
    <text evidence="2">Belongs to the glycosyl hydrolase 81 family.</text>
</comment>
<evidence type="ECO:0000256" key="2">
    <source>
        <dbReference type="ARBA" id="ARBA00010730"/>
    </source>
</evidence>
<dbReference type="PANTHER" id="PTHR31983:SF0">
    <property type="entry name" value="GLUCAN ENDO-1,3-BETA-D-GLUCOSIDASE 2"/>
    <property type="match status" value="1"/>
</dbReference>
<evidence type="ECO:0000256" key="6">
    <source>
        <dbReference type="ARBA" id="ARBA00023295"/>
    </source>
</evidence>
<keyword evidence="10" id="KW-0472">Membrane</keyword>
<evidence type="ECO:0000256" key="9">
    <source>
        <dbReference type="SAM" id="MobiDB-lite"/>
    </source>
</evidence>
<dbReference type="Pfam" id="PF17652">
    <property type="entry name" value="Glyco_hydro81C"/>
    <property type="match status" value="1"/>
</dbReference>
<comment type="catalytic activity">
    <reaction evidence="1">
        <text>Hydrolysis of (1-&gt;3)-beta-D-glucosidic linkages in (1-&gt;3)-beta-D-glucans.</text>
        <dbReference type="EC" id="3.2.1.39"/>
    </reaction>
</comment>
<keyword evidence="5" id="KW-0119">Carbohydrate metabolism</keyword>
<feature type="region of interest" description="Disordered" evidence="9">
    <location>
        <begin position="1"/>
        <end position="32"/>
    </location>
</feature>
<reference evidence="13 14" key="1">
    <citation type="submission" date="2020-05" db="EMBL/GenBank/DDBJ databases">
        <title>Vigna angularis (adzuki bean) Var. LongXiaoDou No. 4 denovo assembly.</title>
        <authorList>
            <person name="Xiang H."/>
        </authorList>
    </citation>
    <scope>NUCLEOTIDE SEQUENCE [LARGE SCALE GENOMIC DNA]</scope>
    <source>
        <tissue evidence="13">Leaf</tissue>
    </source>
</reference>
<dbReference type="InterPro" id="IPR040720">
    <property type="entry name" value="GH81_C"/>
</dbReference>
<protein>
    <recommendedName>
        <fullName evidence="3">glucan endo-1,3-beta-D-glucosidase</fullName>
        <ecNumber evidence="3">3.2.1.39</ecNumber>
    </recommendedName>
</protein>
<sequence length="353" mass="39931">MGSVASSKKNNECSERLSEAQDVPQLKSSKQKKIDLVKHEKFARFESESTKIDTETKALGRKYKPQAYSFVADFRNLGRRSDSNYMRLRCFDLYKLHSWAGGLTEFADGRNQESTSEAVNAYYSAALMGLAYGDTQLIATGSTLAALEIHSAQMLWHLGEGHKLYEEDYTKENKVVSVVWANEIVDYSVERVQACIHVLPLSPITEALLSEVGYVKEVVPRENSPEQDANKTLNSHSASLITYSDCEEEDLIPMNNIVNKPQEMRQLTPSAYNCFIKEEINRLKAESPDMAHKEAFSTAAKITVLFLSITLKIFVIFTGPIFPQLSAKEMIKRAARQINLWILTPKWTLLMLR</sequence>
<dbReference type="GO" id="GO:0042973">
    <property type="term" value="F:glucan endo-1,3-beta-D-glucosidase activity"/>
    <property type="evidence" value="ECO:0007669"/>
    <property type="project" value="UniProtKB-EC"/>
</dbReference>
<keyword evidence="10" id="KW-0812">Transmembrane</keyword>
<comment type="caution">
    <text evidence="13">The sequence shown here is derived from an EMBL/GenBank/DDBJ whole genome shotgun (WGS) entry which is preliminary data.</text>
</comment>
<evidence type="ECO:0000256" key="7">
    <source>
        <dbReference type="ARBA" id="ARBA00023316"/>
    </source>
</evidence>
<dbReference type="EC" id="3.2.1.39" evidence="3"/>
<evidence type="ECO:0000313" key="14">
    <source>
        <dbReference type="Proteomes" id="UP000743370"/>
    </source>
</evidence>
<dbReference type="PROSITE" id="PS52008">
    <property type="entry name" value="GH81"/>
    <property type="match status" value="1"/>
</dbReference>
<dbReference type="GO" id="GO:0071555">
    <property type="term" value="P:cell wall organization"/>
    <property type="evidence" value="ECO:0007669"/>
    <property type="project" value="UniProtKB-KW"/>
</dbReference>
<feature type="compositionally biased region" description="Basic and acidic residues" evidence="9">
    <location>
        <begin position="9"/>
        <end position="19"/>
    </location>
</feature>
<evidence type="ECO:0000259" key="11">
    <source>
        <dbReference type="Pfam" id="PF04690"/>
    </source>
</evidence>
<feature type="transmembrane region" description="Helical" evidence="10">
    <location>
        <begin position="302"/>
        <end position="323"/>
    </location>
</feature>
<feature type="domain" description="YABBY protein C-terminal" evidence="11">
    <location>
        <begin position="245"/>
        <end position="310"/>
    </location>
</feature>
<dbReference type="InterPro" id="IPR005200">
    <property type="entry name" value="Endo-beta-glucanase"/>
</dbReference>
<keyword evidence="10" id="KW-1133">Transmembrane helix</keyword>
<evidence type="ECO:0000256" key="8">
    <source>
        <dbReference type="ARBA" id="ARBA00023326"/>
    </source>
</evidence>
<gene>
    <name evidence="13" type="ORF">HKW66_Vig0234400</name>
</gene>
<keyword evidence="6" id="KW-0326">Glycosidase</keyword>
<evidence type="ECO:0000256" key="4">
    <source>
        <dbReference type="ARBA" id="ARBA00022801"/>
    </source>
</evidence>
<evidence type="ECO:0000256" key="5">
    <source>
        <dbReference type="ARBA" id="ARBA00023277"/>
    </source>
</evidence>
<dbReference type="GO" id="GO:0000272">
    <property type="term" value="P:polysaccharide catabolic process"/>
    <property type="evidence" value="ECO:0007669"/>
    <property type="project" value="UniProtKB-KW"/>
</dbReference>
<evidence type="ECO:0000259" key="12">
    <source>
        <dbReference type="Pfam" id="PF17652"/>
    </source>
</evidence>
<feature type="domain" description="Glycosyl hydrolase family 81 C-terminal" evidence="12">
    <location>
        <begin position="59"/>
        <end position="217"/>
    </location>
</feature>
<keyword evidence="4" id="KW-0378">Hydrolase</keyword>
<dbReference type="PANTHER" id="PTHR31983">
    <property type="entry name" value="ENDO-1,3(4)-BETA-GLUCANASE 1"/>
    <property type="match status" value="1"/>
</dbReference>